<accession>A0AAD7QK54</accession>
<evidence type="ECO:0000259" key="1">
    <source>
        <dbReference type="PROSITE" id="PS50048"/>
    </source>
</evidence>
<dbReference type="InterPro" id="IPR036864">
    <property type="entry name" value="Zn2-C6_fun-type_DNA-bd_sf"/>
</dbReference>
<dbReference type="RefSeq" id="XP_056039993.1">
    <property type="nucleotide sequence ID" value="XM_056191089.1"/>
</dbReference>
<dbReference type="SUPFAM" id="SSF57701">
    <property type="entry name" value="Zn2/Cys6 DNA-binding domain"/>
    <property type="match status" value="1"/>
</dbReference>
<dbReference type="Gene3D" id="4.10.240.10">
    <property type="entry name" value="Zn(2)-C6 fungal-type DNA-binding domain"/>
    <property type="match status" value="1"/>
</dbReference>
<keyword evidence="3" id="KW-1185">Reference proteome</keyword>
<dbReference type="PROSITE" id="PS00463">
    <property type="entry name" value="ZN2_CY6_FUNGAL_1"/>
    <property type="match status" value="1"/>
</dbReference>
<dbReference type="Pfam" id="PF00172">
    <property type="entry name" value="Zn_clus"/>
    <property type="match status" value="1"/>
</dbReference>
<reference evidence="2" key="1">
    <citation type="submission" date="2023-03" db="EMBL/GenBank/DDBJ databases">
        <title>Near-Complete genome sequence of Lipomyces tetrasporous NRRL Y-64009, an oleaginous yeast capable of growing on lignocellulosic hydrolysates.</title>
        <authorList>
            <consortium name="Lawrence Berkeley National Laboratory"/>
            <person name="Jagtap S.S."/>
            <person name="Liu J.-J."/>
            <person name="Walukiewicz H.E."/>
            <person name="Pangilinan J."/>
            <person name="Lipzen A."/>
            <person name="Ahrendt S."/>
            <person name="Koriabine M."/>
            <person name="Cobaugh K."/>
            <person name="Salamov A."/>
            <person name="Yoshinaga Y."/>
            <person name="Ng V."/>
            <person name="Daum C."/>
            <person name="Grigoriev I.V."/>
            <person name="Slininger P.J."/>
            <person name="Dien B.S."/>
            <person name="Jin Y.-S."/>
            <person name="Rao C.V."/>
        </authorList>
    </citation>
    <scope>NUCLEOTIDE SEQUENCE</scope>
    <source>
        <strain evidence="2">NRRL Y-64009</strain>
    </source>
</reference>
<dbReference type="AlphaFoldDB" id="A0AAD7QK54"/>
<dbReference type="SMART" id="SM00066">
    <property type="entry name" value="GAL4"/>
    <property type="match status" value="1"/>
</dbReference>
<dbReference type="EMBL" id="JARPMG010000014">
    <property type="protein sequence ID" value="KAJ8096543.1"/>
    <property type="molecule type" value="Genomic_DNA"/>
</dbReference>
<feature type="domain" description="Zn(2)-C6 fungal-type" evidence="1">
    <location>
        <begin position="16"/>
        <end position="46"/>
    </location>
</feature>
<dbReference type="Proteomes" id="UP001217417">
    <property type="component" value="Unassembled WGS sequence"/>
</dbReference>
<gene>
    <name evidence="2" type="ORF">POJ06DRAFT_46991</name>
</gene>
<dbReference type="GeneID" id="80886255"/>
<sequence>MQVVSTRRSHTKSRHGCLQCKKKRAKCDEEKPSCSRCARTGTECSFLVQNCSLVIITASHSKLAQNGDKVDAKTSSHIPTSAKTHEKQEFDNEACISRNKVLVEMNFTAAERRRFKLMNHYVLFTCQSLAGLTLNTENGLWIWRAFVPQLTFEHEFLLHGLLGLSSLHIALSQPYRQRESIEIAVEHYDIALALCRPHLSNITEYQINALFVFSYIVALYSFGIHRIFPSQLSPLAKINEILTLIRGTSVIANLGSRWLDQTLLGSLKTPQSVKSIQNLPPELEDALSQLSQRTNTTIGTTAQRQACIDAIRLVRHSFLLALSGHSVQKTIALFPILIDSELLIMVRLAEPLALAILAHYAVVLHWLRGHIWLEGWGEQTVDAVRQALPPDWHVCIAWALEEVGGGHAEGASKPQNNATGIPEFSCF</sequence>
<dbReference type="GO" id="GO:0001228">
    <property type="term" value="F:DNA-binding transcription activator activity, RNA polymerase II-specific"/>
    <property type="evidence" value="ECO:0007669"/>
    <property type="project" value="TreeGrafter"/>
</dbReference>
<dbReference type="InterPro" id="IPR053157">
    <property type="entry name" value="Sterol_Uptake_Regulator"/>
</dbReference>
<comment type="caution">
    <text evidence="2">The sequence shown here is derived from an EMBL/GenBank/DDBJ whole genome shotgun (WGS) entry which is preliminary data.</text>
</comment>
<organism evidence="2 3">
    <name type="scientific">Lipomyces tetrasporus</name>
    <dbReference type="NCBI Taxonomy" id="54092"/>
    <lineage>
        <taxon>Eukaryota</taxon>
        <taxon>Fungi</taxon>
        <taxon>Dikarya</taxon>
        <taxon>Ascomycota</taxon>
        <taxon>Saccharomycotina</taxon>
        <taxon>Lipomycetes</taxon>
        <taxon>Lipomycetales</taxon>
        <taxon>Lipomycetaceae</taxon>
        <taxon>Lipomyces</taxon>
    </lineage>
</organism>
<evidence type="ECO:0000313" key="3">
    <source>
        <dbReference type="Proteomes" id="UP001217417"/>
    </source>
</evidence>
<proteinExistence type="predicted"/>
<dbReference type="InterPro" id="IPR001138">
    <property type="entry name" value="Zn2Cys6_DnaBD"/>
</dbReference>
<evidence type="ECO:0000313" key="2">
    <source>
        <dbReference type="EMBL" id="KAJ8096543.1"/>
    </source>
</evidence>
<dbReference type="PANTHER" id="PTHR47784">
    <property type="entry name" value="STEROL UPTAKE CONTROL PROTEIN 2"/>
    <property type="match status" value="1"/>
</dbReference>
<protein>
    <recommendedName>
        <fullName evidence="1">Zn(2)-C6 fungal-type domain-containing protein</fullName>
    </recommendedName>
</protein>
<dbReference type="PROSITE" id="PS50048">
    <property type="entry name" value="ZN2_CY6_FUNGAL_2"/>
    <property type="match status" value="1"/>
</dbReference>
<dbReference type="PRINTS" id="PR00755">
    <property type="entry name" value="AFLATOXINBRP"/>
</dbReference>
<dbReference type="GO" id="GO:0008270">
    <property type="term" value="F:zinc ion binding"/>
    <property type="evidence" value="ECO:0007669"/>
    <property type="project" value="InterPro"/>
</dbReference>
<dbReference type="CDD" id="cd00067">
    <property type="entry name" value="GAL4"/>
    <property type="match status" value="1"/>
</dbReference>
<dbReference type="PANTHER" id="PTHR47784:SF5">
    <property type="entry name" value="STEROL UPTAKE CONTROL PROTEIN 2"/>
    <property type="match status" value="1"/>
</dbReference>
<name>A0AAD7QK54_9ASCO</name>